<dbReference type="PANTHER" id="PTHR42879:SF2">
    <property type="entry name" value="3-OXOACYL-[ACYL-CARRIER-PROTEIN] REDUCTASE FABG"/>
    <property type="match status" value="1"/>
</dbReference>
<comment type="caution">
    <text evidence="3">The sequence shown here is derived from an EMBL/GenBank/DDBJ whole genome shotgun (WGS) entry which is preliminary data.</text>
</comment>
<dbReference type="RefSeq" id="WP_111258433.1">
    <property type="nucleotide sequence ID" value="NZ_POTW01000132.1"/>
</dbReference>
<dbReference type="SUPFAM" id="SSF51735">
    <property type="entry name" value="NAD(P)-binding Rossmann-fold domains"/>
    <property type="match status" value="1"/>
</dbReference>
<dbReference type="AlphaFoldDB" id="A0A2W2C185"/>
<dbReference type="EMBL" id="POTW01000132">
    <property type="protein sequence ID" value="PZF79536.1"/>
    <property type="molecule type" value="Genomic_DNA"/>
</dbReference>
<dbReference type="CDD" id="cd05233">
    <property type="entry name" value="SDR_c"/>
    <property type="match status" value="1"/>
</dbReference>
<protein>
    <submittedName>
        <fullName evidence="3">NAD(P)-dependent oxidoreductase</fullName>
    </submittedName>
</protein>
<evidence type="ECO:0000256" key="1">
    <source>
        <dbReference type="ARBA" id="ARBA00006484"/>
    </source>
</evidence>
<dbReference type="PRINTS" id="PR00081">
    <property type="entry name" value="GDHRDH"/>
</dbReference>
<sequence>MRAVVTGAANGIGLAVAGRLRADGATVVGLDVEPGVDVVEADLADDTARARAAREALGRLGGGVDVLVNVAGIFRTGSVGEGTVADWRALWAVNLEAPMALMATFVPVMAAAGFGRVVNVTSVHAAFAQPASIAYDVGKAGLEAATRSVALDYAAHGVLANAVAPGFVRTRMSVLPDGVDETDTPQFRAGYVESGKLPLGRAAQPAEVAEVVSWLAGRANTYVTGQVVTVDGGLTATF</sequence>
<organism evidence="3 4">
    <name type="scientific">Jiangella anatolica</name>
    <dbReference type="NCBI Taxonomy" id="2670374"/>
    <lineage>
        <taxon>Bacteria</taxon>
        <taxon>Bacillati</taxon>
        <taxon>Actinomycetota</taxon>
        <taxon>Actinomycetes</taxon>
        <taxon>Jiangellales</taxon>
        <taxon>Jiangellaceae</taxon>
        <taxon>Jiangella</taxon>
    </lineage>
</organism>
<dbReference type="PANTHER" id="PTHR42879">
    <property type="entry name" value="3-OXOACYL-(ACYL-CARRIER-PROTEIN) REDUCTASE"/>
    <property type="match status" value="1"/>
</dbReference>
<proteinExistence type="inferred from homology"/>
<dbReference type="Pfam" id="PF13561">
    <property type="entry name" value="adh_short_C2"/>
    <property type="match status" value="1"/>
</dbReference>
<dbReference type="Gene3D" id="3.40.50.720">
    <property type="entry name" value="NAD(P)-binding Rossmann-like Domain"/>
    <property type="match status" value="1"/>
</dbReference>
<evidence type="ECO:0000313" key="4">
    <source>
        <dbReference type="Proteomes" id="UP000248764"/>
    </source>
</evidence>
<dbReference type="InterPro" id="IPR002347">
    <property type="entry name" value="SDR_fam"/>
</dbReference>
<evidence type="ECO:0000256" key="2">
    <source>
        <dbReference type="ARBA" id="ARBA00023002"/>
    </source>
</evidence>
<gene>
    <name evidence="3" type="ORF">C1I92_30660</name>
</gene>
<keyword evidence="2" id="KW-0560">Oxidoreductase</keyword>
<name>A0A2W2C185_9ACTN</name>
<dbReference type="InterPro" id="IPR036291">
    <property type="entry name" value="NAD(P)-bd_dom_sf"/>
</dbReference>
<evidence type="ECO:0000313" key="3">
    <source>
        <dbReference type="EMBL" id="PZF79536.1"/>
    </source>
</evidence>
<dbReference type="FunFam" id="3.40.50.720:FF:000084">
    <property type="entry name" value="Short-chain dehydrogenase reductase"/>
    <property type="match status" value="1"/>
</dbReference>
<reference evidence="3 4" key="1">
    <citation type="submission" date="2018-01" db="EMBL/GenBank/DDBJ databases">
        <title>Draft genome sequence of Jiangella sp. GTF31.</title>
        <authorList>
            <person name="Sahin N."/>
            <person name="Ay H."/>
            <person name="Saygin H."/>
        </authorList>
    </citation>
    <scope>NUCLEOTIDE SEQUENCE [LARGE SCALE GENOMIC DNA]</scope>
    <source>
        <strain evidence="3 4">GTF31</strain>
    </source>
</reference>
<dbReference type="GO" id="GO:0016491">
    <property type="term" value="F:oxidoreductase activity"/>
    <property type="evidence" value="ECO:0007669"/>
    <property type="project" value="UniProtKB-KW"/>
</dbReference>
<dbReference type="Proteomes" id="UP000248764">
    <property type="component" value="Unassembled WGS sequence"/>
</dbReference>
<dbReference type="PRINTS" id="PR00080">
    <property type="entry name" value="SDRFAMILY"/>
</dbReference>
<keyword evidence="4" id="KW-1185">Reference proteome</keyword>
<dbReference type="InterPro" id="IPR050259">
    <property type="entry name" value="SDR"/>
</dbReference>
<accession>A0A2W2C185</accession>
<comment type="similarity">
    <text evidence="1">Belongs to the short-chain dehydrogenases/reductases (SDR) family.</text>
</comment>